<keyword evidence="3" id="KW-1185">Reference proteome</keyword>
<feature type="domain" description="N-acetyltransferase" evidence="1">
    <location>
        <begin position="3"/>
        <end position="168"/>
    </location>
</feature>
<dbReference type="STRING" id="1121306.SAMN02745196_02891"/>
<proteinExistence type="predicted"/>
<name>A0A1M5YGW5_9CLOT</name>
<evidence type="ECO:0000313" key="3">
    <source>
        <dbReference type="Proteomes" id="UP000184526"/>
    </source>
</evidence>
<accession>A0A1M5YGW5</accession>
<organism evidence="2 3">
    <name type="scientific">Clostridium collagenovorans DSM 3089</name>
    <dbReference type="NCBI Taxonomy" id="1121306"/>
    <lineage>
        <taxon>Bacteria</taxon>
        <taxon>Bacillati</taxon>
        <taxon>Bacillota</taxon>
        <taxon>Clostridia</taxon>
        <taxon>Eubacteriales</taxon>
        <taxon>Clostridiaceae</taxon>
        <taxon>Clostridium</taxon>
    </lineage>
</organism>
<dbReference type="InterPro" id="IPR000182">
    <property type="entry name" value="GNAT_dom"/>
</dbReference>
<dbReference type="RefSeq" id="WP_072832704.1">
    <property type="nucleotide sequence ID" value="NZ_FQXP01000014.1"/>
</dbReference>
<dbReference type="InterPro" id="IPR016181">
    <property type="entry name" value="Acyl_CoA_acyltransferase"/>
</dbReference>
<dbReference type="EMBL" id="FQXP01000014">
    <property type="protein sequence ID" value="SHI10723.1"/>
    <property type="molecule type" value="Genomic_DNA"/>
</dbReference>
<gene>
    <name evidence="2" type="ORF">SAMN02745196_02891</name>
</gene>
<dbReference type="PANTHER" id="PTHR43415">
    <property type="entry name" value="SPERMIDINE N(1)-ACETYLTRANSFERASE"/>
    <property type="match status" value="1"/>
</dbReference>
<dbReference type="PANTHER" id="PTHR43415:SF3">
    <property type="entry name" value="GNAT-FAMILY ACETYLTRANSFERASE"/>
    <property type="match status" value="1"/>
</dbReference>
<dbReference type="OrthoDB" id="948250at2"/>
<evidence type="ECO:0000313" key="2">
    <source>
        <dbReference type="EMBL" id="SHI10723.1"/>
    </source>
</evidence>
<reference evidence="2 3" key="1">
    <citation type="submission" date="2016-11" db="EMBL/GenBank/DDBJ databases">
        <authorList>
            <person name="Jaros S."/>
            <person name="Januszkiewicz K."/>
            <person name="Wedrychowicz H."/>
        </authorList>
    </citation>
    <scope>NUCLEOTIDE SEQUENCE [LARGE SCALE GENOMIC DNA]</scope>
    <source>
        <strain evidence="2 3">DSM 3089</strain>
    </source>
</reference>
<dbReference type="SUPFAM" id="SSF55729">
    <property type="entry name" value="Acyl-CoA N-acyltransferases (Nat)"/>
    <property type="match status" value="1"/>
</dbReference>
<dbReference type="GO" id="GO:0016747">
    <property type="term" value="F:acyltransferase activity, transferring groups other than amino-acyl groups"/>
    <property type="evidence" value="ECO:0007669"/>
    <property type="project" value="InterPro"/>
</dbReference>
<keyword evidence="2" id="KW-0808">Transferase</keyword>
<dbReference type="Pfam" id="PF00583">
    <property type="entry name" value="Acetyltransf_1"/>
    <property type="match status" value="1"/>
</dbReference>
<dbReference type="AlphaFoldDB" id="A0A1M5YGW5"/>
<protein>
    <submittedName>
        <fullName evidence="2">Putative acetyltransferase</fullName>
    </submittedName>
</protein>
<dbReference type="CDD" id="cd04301">
    <property type="entry name" value="NAT_SF"/>
    <property type="match status" value="1"/>
</dbReference>
<dbReference type="Gene3D" id="3.40.630.30">
    <property type="match status" value="1"/>
</dbReference>
<sequence>MNIIIRPVKLEDAEGINLLRRMPGIFESTLTIPSQRINIDHSKIINLTQNDYQFVAILQEKDKSELLIGTSSLVIPNNPRLRHSASIMLMVHKDYQNKGVGTKLLETILDIADNWLMLVRIELGVFFDNLPAIHLYEKCGFKREGIKVKAAIRNGEYVDEIIMARIKH</sequence>
<evidence type="ECO:0000259" key="1">
    <source>
        <dbReference type="PROSITE" id="PS51186"/>
    </source>
</evidence>
<dbReference type="PROSITE" id="PS51186">
    <property type="entry name" value="GNAT"/>
    <property type="match status" value="1"/>
</dbReference>
<dbReference type="Proteomes" id="UP000184526">
    <property type="component" value="Unassembled WGS sequence"/>
</dbReference>